<dbReference type="SMART" id="SM00248">
    <property type="entry name" value="ANK"/>
    <property type="match status" value="15"/>
</dbReference>
<evidence type="ECO:0000256" key="2">
    <source>
        <dbReference type="ARBA" id="ARBA00022448"/>
    </source>
</evidence>
<feature type="repeat" description="ANK" evidence="6">
    <location>
        <begin position="493"/>
        <end position="525"/>
    </location>
</feature>
<dbReference type="InterPro" id="IPR002110">
    <property type="entry name" value="Ankyrin_rpt"/>
</dbReference>
<feature type="transmembrane region" description="Helical" evidence="7">
    <location>
        <begin position="1274"/>
        <end position="1292"/>
    </location>
</feature>
<dbReference type="Gene3D" id="1.25.40.20">
    <property type="entry name" value="Ankyrin repeat-containing domain"/>
    <property type="match status" value="3"/>
</dbReference>
<feature type="repeat" description="ANK" evidence="6">
    <location>
        <begin position="628"/>
        <end position="660"/>
    </location>
</feature>
<name>A0ABR1P6Y8_DIAER</name>
<dbReference type="InterPro" id="IPR020846">
    <property type="entry name" value="MFS_dom"/>
</dbReference>
<dbReference type="InterPro" id="IPR036259">
    <property type="entry name" value="MFS_trans_sf"/>
</dbReference>
<comment type="caution">
    <text evidence="9">The sequence shown here is derived from an EMBL/GenBank/DDBJ whole genome shotgun (WGS) entry which is preliminary data.</text>
</comment>
<evidence type="ECO:0000256" key="4">
    <source>
        <dbReference type="ARBA" id="ARBA00022989"/>
    </source>
</evidence>
<evidence type="ECO:0000256" key="1">
    <source>
        <dbReference type="ARBA" id="ARBA00004141"/>
    </source>
</evidence>
<proteinExistence type="predicted"/>
<feature type="transmembrane region" description="Helical" evidence="7">
    <location>
        <begin position="1298"/>
        <end position="1320"/>
    </location>
</feature>
<organism evidence="9 10">
    <name type="scientific">Diaporthe eres</name>
    <name type="common">Phomopsis oblonga</name>
    <dbReference type="NCBI Taxonomy" id="83184"/>
    <lineage>
        <taxon>Eukaryota</taxon>
        <taxon>Fungi</taxon>
        <taxon>Dikarya</taxon>
        <taxon>Ascomycota</taxon>
        <taxon>Pezizomycotina</taxon>
        <taxon>Sordariomycetes</taxon>
        <taxon>Sordariomycetidae</taxon>
        <taxon>Diaporthales</taxon>
        <taxon>Diaporthaceae</taxon>
        <taxon>Diaporthe</taxon>
        <taxon>Diaporthe eres species complex</taxon>
    </lineage>
</organism>
<dbReference type="PANTHER" id="PTHR43791">
    <property type="entry name" value="PERMEASE-RELATED"/>
    <property type="match status" value="1"/>
</dbReference>
<feature type="transmembrane region" description="Helical" evidence="7">
    <location>
        <begin position="1362"/>
        <end position="1386"/>
    </location>
</feature>
<feature type="transmembrane region" description="Helical" evidence="7">
    <location>
        <begin position="1332"/>
        <end position="1350"/>
    </location>
</feature>
<reference evidence="9 10" key="1">
    <citation type="submission" date="2024-02" db="EMBL/GenBank/DDBJ databases">
        <title>De novo assembly and annotation of 12 fungi associated with fruit tree decline syndrome in Ontario, Canada.</title>
        <authorList>
            <person name="Sulman M."/>
            <person name="Ellouze W."/>
            <person name="Ilyukhin E."/>
        </authorList>
    </citation>
    <scope>NUCLEOTIDE SEQUENCE [LARGE SCALE GENOMIC DNA]</scope>
    <source>
        <strain evidence="9 10">M169</strain>
    </source>
</reference>
<evidence type="ECO:0000313" key="10">
    <source>
        <dbReference type="Proteomes" id="UP001430848"/>
    </source>
</evidence>
<accession>A0ABR1P6Y8</accession>
<feature type="repeat" description="ANK" evidence="6">
    <location>
        <begin position="559"/>
        <end position="593"/>
    </location>
</feature>
<dbReference type="SUPFAM" id="SSF48403">
    <property type="entry name" value="Ankyrin repeat"/>
    <property type="match status" value="2"/>
</dbReference>
<dbReference type="Gene3D" id="1.20.1250.20">
    <property type="entry name" value="MFS general substrate transporter like domains"/>
    <property type="match status" value="2"/>
</dbReference>
<comment type="subcellular location">
    <subcellularLocation>
        <location evidence="1">Membrane</location>
        <topology evidence="1">Multi-pass membrane protein</topology>
    </subcellularLocation>
</comment>
<feature type="transmembrane region" description="Helical" evidence="7">
    <location>
        <begin position="1098"/>
        <end position="1120"/>
    </location>
</feature>
<feature type="transmembrane region" description="Helical" evidence="7">
    <location>
        <begin position="1063"/>
        <end position="1086"/>
    </location>
</feature>
<sequence length="1420" mass="159289">MLHKNFKFYLKLEPRPSDEVYSSPKIETTNGVTSIRFGTSCFDFYHADWNLQLFRFRCRTLETTLFAYDALVYQNYDIEVKARASPLDYIFQQLEYMLENWEAVLLASSSFLSSFRVEVLEERLETDRSIVRTLIIAAQHWEEFRSVLRTQMQRIAFLRDVYGDPRWAEDRTNNFETIMIATGYFQRFERIDLRISAELLQETDALIQRVTNLISIDEGYRSRDQNDSIRSSYFFHFYSLRRRMMLYSKAILLALVTIPLGCIALMLQCSPAYRKQIKTNRDLEKQQEASSEETATMLKWAASSNNLQALKNITHGESGRERPGPDAFGVALIAAIQNNHVEAAKLIINNKEGLQYRDDQGAMPLHWAARRGHVSICQELLQLGVPLNEENAAGETALDWAMEGGDDATINFLLKGEKQYTRVDTLDMQSIHFSARMGDLDMVKSLYKKTKTLEMRDARGQTVLFHAIKGKQLAIIQWLLEEGRANVGAVDKEGLTALHVAADMSDANSARLLIDHGANVNARSNIHLTPLHMITNAAGHVVLSLLVGNGAIVEAECKYGDQPLHKAASAGEEGTPILKLLSQYGADLAARGASGNTAAHCAAACGCSKTLEVLVDESIDIKDCRNTAGYTPLMVAAQARATDTMTYLLSKGASHNVSDAQGHSLVELSVGWGDPLVISILRNHGAEFGDLPDDQIHPVWAAISDGQTRRAMEQLLDAGLSMEYARGGVTLLQHALEAENTEVSTLLLERGASVDIKDRYGWSALHSAAFAGVVSPLLLVLQRVSDREPKDDQGWTPFDLAAFYGHKEAMSVLDPEGKIEKFAWMKDLEPDQTTFWSQHSDVGPYFQQTLDGSTWHEIAQLPMTEPKVSSVEVSVYDLEQWEWNWVEWHGYHEGELANPEYVTYGDLSDEDRPYAAEAKEDGSWEEDSDTEFLIRCCGEDRPLRKKGQKLVVTPAAGGHFVTVHDYVSAVHPWLMVLRSEILLAKDQANINNAYVSGMKEALGMHGNELTYASNVFTAGYVISQIPAVILVTKFRPSYIISTLEILWAVFTFCAASIKTVPQLYAIRFLVGLCEGAFFPTIIYLIASWYTKSERGKRVTLFYSTATLSQMFSGYLQAGAYNGLDGRMGRAGWQWLFIICGVISLPIGVLGYFFNPDFPENTRAFYIKPEEAEFARKRLLDEGYKPLGASAWSKKKVFRIVTSWQFWVLSFGYFFVQSSFPVQQPFYALYLKSTGHSVYQINVWPTGQAAVAVVTQVLAGMLSDSPLLRGRRWQAILVMQGGTIFGCIILAIWDVPLGLKYFAFYISWMSAGVPGIYYSWFPDLMPEDHEMRGFLTAFSNIFSYVNQIWYTDAAWRTSMGPEFRAGFIAAATFGVVLISTALLMRWLEKRDIQQRKQVQGSQPTVDPNLAATLQGNPAAVV</sequence>
<keyword evidence="5 7" id="KW-0472">Membrane</keyword>
<evidence type="ECO:0000256" key="7">
    <source>
        <dbReference type="SAM" id="Phobius"/>
    </source>
</evidence>
<dbReference type="InterPro" id="IPR011701">
    <property type="entry name" value="MFS"/>
</dbReference>
<keyword evidence="3 7" id="KW-0812">Transmembrane</keyword>
<evidence type="ECO:0000313" key="9">
    <source>
        <dbReference type="EMBL" id="KAK7727912.1"/>
    </source>
</evidence>
<dbReference type="PROSITE" id="PS50297">
    <property type="entry name" value="ANK_REP_REGION"/>
    <property type="match status" value="5"/>
</dbReference>
<feature type="transmembrane region" description="Helical" evidence="7">
    <location>
        <begin position="1203"/>
        <end position="1222"/>
    </location>
</feature>
<evidence type="ECO:0000256" key="5">
    <source>
        <dbReference type="ARBA" id="ARBA00023136"/>
    </source>
</evidence>
<dbReference type="InterPro" id="IPR036770">
    <property type="entry name" value="Ankyrin_rpt-contain_sf"/>
</dbReference>
<feature type="transmembrane region" description="Helical" evidence="7">
    <location>
        <begin position="1132"/>
        <end position="1153"/>
    </location>
</feature>
<dbReference type="PROSITE" id="PS50088">
    <property type="entry name" value="ANK_REPEAT"/>
    <property type="match status" value="5"/>
</dbReference>
<feature type="domain" description="Major facilitator superfamily (MFS) profile" evidence="8">
    <location>
        <begin position="972"/>
        <end position="1388"/>
    </location>
</feature>
<dbReference type="Pfam" id="PF07690">
    <property type="entry name" value="MFS_1"/>
    <property type="match status" value="1"/>
</dbReference>
<keyword evidence="4 7" id="KW-1133">Transmembrane helix</keyword>
<dbReference type="EMBL" id="JAKNSF020000036">
    <property type="protein sequence ID" value="KAK7727912.1"/>
    <property type="molecule type" value="Genomic_DNA"/>
</dbReference>
<dbReference type="PROSITE" id="PS50850">
    <property type="entry name" value="MFS"/>
    <property type="match status" value="1"/>
</dbReference>
<feature type="transmembrane region" description="Helical" evidence="7">
    <location>
        <begin position="246"/>
        <end position="267"/>
    </location>
</feature>
<dbReference type="Proteomes" id="UP001430848">
    <property type="component" value="Unassembled WGS sequence"/>
</dbReference>
<evidence type="ECO:0000259" key="8">
    <source>
        <dbReference type="PROSITE" id="PS50850"/>
    </source>
</evidence>
<keyword evidence="6" id="KW-0040">ANK repeat</keyword>
<feature type="transmembrane region" description="Helical" evidence="7">
    <location>
        <begin position="1038"/>
        <end position="1057"/>
    </location>
</feature>
<gene>
    <name evidence="9" type="ORF">SLS63_006993</name>
</gene>
<dbReference type="PRINTS" id="PR01415">
    <property type="entry name" value="ANKYRIN"/>
</dbReference>
<keyword evidence="10" id="KW-1185">Reference proteome</keyword>
<dbReference type="Pfam" id="PF12796">
    <property type="entry name" value="Ank_2"/>
    <property type="match status" value="4"/>
</dbReference>
<dbReference type="SUPFAM" id="SSF103473">
    <property type="entry name" value="MFS general substrate transporter"/>
    <property type="match status" value="1"/>
</dbReference>
<evidence type="ECO:0000256" key="6">
    <source>
        <dbReference type="PROSITE-ProRule" id="PRU00023"/>
    </source>
</evidence>
<evidence type="ECO:0000256" key="3">
    <source>
        <dbReference type="ARBA" id="ARBA00022692"/>
    </source>
</evidence>
<feature type="transmembrane region" description="Helical" evidence="7">
    <location>
        <begin position="1242"/>
        <end position="1262"/>
    </location>
</feature>
<feature type="repeat" description="ANK" evidence="6">
    <location>
        <begin position="360"/>
        <end position="392"/>
    </location>
</feature>
<dbReference type="PANTHER" id="PTHR43791:SF37">
    <property type="entry name" value="MAJOR FACILITATOR SUPERFAMILY (MFS) PROFILE DOMAIN-CONTAINING PROTEIN"/>
    <property type="match status" value="1"/>
</dbReference>
<keyword evidence="2" id="KW-0813">Transport</keyword>
<protein>
    <recommendedName>
        <fullName evidence="8">Major facilitator superfamily (MFS) profile domain-containing protein</fullName>
    </recommendedName>
</protein>
<feature type="repeat" description="ANK" evidence="6">
    <location>
        <begin position="727"/>
        <end position="759"/>
    </location>
</feature>